<dbReference type="PRINTS" id="PR00040">
    <property type="entry name" value="HTHMERR"/>
</dbReference>
<protein>
    <submittedName>
        <fullName evidence="7">MerR family transcriptional regulator</fullName>
    </submittedName>
</protein>
<dbReference type="SMART" id="SM00422">
    <property type="entry name" value="HTH_MERR"/>
    <property type="match status" value="1"/>
</dbReference>
<dbReference type="Pfam" id="PF13411">
    <property type="entry name" value="MerR_1"/>
    <property type="match status" value="1"/>
</dbReference>
<dbReference type="Proteomes" id="UP000313645">
    <property type="component" value="Unassembled WGS sequence"/>
</dbReference>
<evidence type="ECO:0000259" key="6">
    <source>
        <dbReference type="PROSITE" id="PS50937"/>
    </source>
</evidence>
<dbReference type="RefSeq" id="WP_131482246.1">
    <property type="nucleotide sequence ID" value="NZ_SJDL01000018.1"/>
</dbReference>
<evidence type="ECO:0000313" key="7">
    <source>
        <dbReference type="EMBL" id="TBW54887.1"/>
    </source>
</evidence>
<feature type="coiled-coil region" evidence="5">
    <location>
        <begin position="81"/>
        <end position="115"/>
    </location>
</feature>
<dbReference type="InterPro" id="IPR047057">
    <property type="entry name" value="MerR_fam"/>
</dbReference>
<keyword evidence="3" id="KW-0238">DNA-binding</keyword>
<reference evidence="7 8" key="1">
    <citation type="submission" date="2019-02" db="EMBL/GenBank/DDBJ databases">
        <title>Marinobacter halodurans sp. nov., a marine bacterium isolated from sea tidal flat.</title>
        <authorList>
            <person name="Yoo Y."/>
            <person name="Lee D.W."/>
            <person name="Kim B.S."/>
            <person name="Kim J.-J."/>
        </authorList>
    </citation>
    <scope>NUCLEOTIDE SEQUENCE [LARGE SCALE GENOMIC DNA]</scope>
    <source>
        <strain evidence="7 8">YJ-S3-2</strain>
    </source>
</reference>
<keyword evidence="5" id="KW-0175">Coiled coil</keyword>
<keyword evidence="1" id="KW-0678">Repressor</keyword>
<organism evidence="7 8">
    <name type="scientific">Marinobacter halodurans</name>
    <dbReference type="NCBI Taxonomy" id="2528979"/>
    <lineage>
        <taxon>Bacteria</taxon>
        <taxon>Pseudomonadati</taxon>
        <taxon>Pseudomonadota</taxon>
        <taxon>Gammaproteobacteria</taxon>
        <taxon>Pseudomonadales</taxon>
        <taxon>Marinobacteraceae</taxon>
        <taxon>Marinobacter</taxon>
    </lineage>
</organism>
<keyword evidence="8" id="KW-1185">Reference proteome</keyword>
<gene>
    <name evidence="7" type="ORF">EZI54_12620</name>
</gene>
<evidence type="ECO:0000256" key="2">
    <source>
        <dbReference type="ARBA" id="ARBA00023015"/>
    </source>
</evidence>
<sequence>MKVSELARAAGVNPETVRFYTRERLLRPERNPDNGYHVYSSQDLQRLQFARKARQLGFALNEIQSILDEADHHTSPCPMVRDIFERRLQDVEARLAELEALRNRMRDAMAAWEHMPDGTPDGHTICRLIEHWDDSETHASDTAEKVEHA</sequence>
<evidence type="ECO:0000313" key="8">
    <source>
        <dbReference type="Proteomes" id="UP000313645"/>
    </source>
</evidence>
<dbReference type="InterPro" id="IPR000551">
    <property type="entry name" value="MerR-type_HTH_dom"/>
</dbReference>
<feature type="domain" description="HTH merR-type" evidence="6">
    <location>
        <begin position="1"/>
        <end position="69"/>
    </location>
</feature>
<dbReference type="PANTHER" id="PTHR30204:SF69">
    <property type="entry name" value="MERR-FAMILY TRANSCRIPTIONAL REGULATOR"/>
    <property type="match status" value="1"/>
</dbReference>
<dbReference type="EMBL" id="SJDL01000018">
    <property type="protein sequence ID" value="TBW54887.1"/>
    <property type="molecule type" value="Genomic_DNA"/>
</dbReference>
<name>A0ABY1ZM85_9GAMM</name>
<accession>A0ABY1ZM85</accession>
<dbReference type="SUPFAM" id="SSF46955">
    <property type="entry name" value="Putative DNA-binding domain"/>
    <property type="match status" value="1"/>
</dbReference>
<keyword evidence="2" id="KW-0805">Transcription regulation</keyword>
<evidence type="ECO:0000256" key="1">
    <source>
        <dbReference type="ARBA" id="ARBA00022491"/>
    </source>
</evidence>
<evidence type="ECO:0000256" key="3">
    <source>
        <dbReference type="ARBA" id="ARBA00023125"/>
    </source>
</evidence>
<dbReference type="PROSITE" id="PS50937">
    <property type="entry name" value="HTH_MERR_2"/>
    <property type="match status" value="1"/>
</dbReference>
<evidence type="ECO:0000256" key="4">
    <source>
        <dbReference type="ARBA" id="ARBA00023163"/>
    </source>
</evidence>
<evidence type="ECO:0000256" key="5">
    <source>
        <dbReference type="SAM" id="Coils"/>
    </source>
</evidence>
<dbReference type="InterPro" id="IPR009061">
    <property type="entry name" value="DNA-bd_dom_put_sf"/>
</dbReference>
<keyword evidence="4" id="KW-0804">Transcription</keyword>
<dbReference type="Gene3D" id="1.10.1660.10">
    <property type="match status" value="1"/>
</dbReference>
<proteinExistence type="predicted"/>
<comment type="caution">
    <text evidence="7">The sequence shown here is derived from an EMBL/GenBank/DDBJ whole genome shotgun (WGS) entry which is preliminary data.</text>
</comment>
<dbReference type="PANTHER" id="PTHR30204">
    <property type="entry name" value="REDOX-CYCLING DRUG-SENSING TRANSCRIPTIONAL ACTIVATOR SOXR"/>
    <property type="match status" value="1"/>
</dbReference>
<dbReference type="CDD" id="cd04787">
    <property type="entry name" value="HTH_HMRTR_unk"/>
    <property type="match status" value="1"/>
</dbReference>